<gene>
    <name evidence="2" type="ORF">BGCPKDLD_0197</name>
</gene>
<name>A0ABQ4UN27_9HYPH</name>
<organism evidence="2 3">
    <name type="scientific">Methylorubrum suomiense</name>
    <dbReference type="NCBI Taxonomy" id="144191"/>
    <lineage>
        <taxon>Bacteria</taxon>
        <taxon>Pseudomonadati</taxon>
        <taxon>Pseudomonadota</taxon>
        <taxon>Alphaproteobacteria</taxon>
        <taxon>Hyphomicrobiales</taxon>
        <taxon>Methylobacteriaceae</taxon>
        <taxon>Methylorubrum</taxon>
    </lineage>
</organism>
<dbReference type="EMBL" id="BPRE01000001">
    <property type="protein sequence ID" value="GJE73631.1"/>
    <property type="molecule type" value="Genomic_DNA"/>
</dbReference>
<evidence type="ECO:0000313" key="3">
    <source>
        <dbReference type="Proteomes" id="UP001055093"/>
    </source>
</evidence>
<comment type="caution">
    <text evidence="2">The sequence shown here is derived from an EMBL/GenBank/DDBJ whole genome shotgun (WGS) entry which is preliminary data.</text>
</comment>
<proteinExistence type="predicted"/>
<dbReference type="RefSeq" id="WP_137830416.1">
    <property type="nucleotide sequence ID" value="NZ_BPRE01000001.1"/>
</dbReference>
<sequence>MAQAATRKASRFRALWPSRDLRPPPPSKEPERVPTAMPGNDDLPLRSLTANELIAMARAARTRNRKATVSQA</sequence>
<feature type="region of interest" description="Disordered" evidence="1">
    <location>
        <begin position="1"/>
        <end position="44"/>
    </location>
</feature>
<reference evidence="2" key="1">
    <citation type="journal article" date="2021" name="Front. Microbiol.">
        <title>Comprehensive Comparative Genomics and Phenotyping of Methylobacterium Species.</title>
        <authorList>
            <person name="Alessa O."/>
            <person name="Ogura Y."/>
            <person name="Fujitani Y."/>
            <person name="Takami H."/>
            <person name="Hayashi T."/>
            <person name="Sahin N."/>
            <person name="Tani A."/>
        </authorList>
    </citation>
    <scope>NUCLEOTIDE SEQUENCE</scope>
    <source>
        <strain evidence="2">DSM 14458</strain>
    </source>
</reference>
<evidence type="ECO:0000256" key="1">
    <source>
        <dbReference type="SAM" id="MobiDB-lite"/>
    </source>
</evidence>
<accession>A0ABQ4UN27</accession>
<reference evidence="2" key="2">
    <citation type="submission" date="2021-08" db="EMBL/GenBank/DDBJ databases">
        <authorList>
            <person name="Tani A."/>
            <person name="Ola A."/>
            <person name="Ogura Y."/>
            <person name="Katsura K."/>
            <person name="Hayashi T."/>
        </authorList>
    </citation>
    <scope>NUCLEOTIDE SEQUENCE</scope>
    <source>
        <strain evidence="2">DSM 14458</strain>
    </source>
</reference>
<keyword evidence="3" id="KW-1185">Reference proteome</keyword>
<protein>
    <submittedName>
        <fullName evidence="2">Uncharacterized protein</fullName>
    </submittedName>
</protein>
<evidence type="ECO:0000313" key="2">
    <source>
        <dbReference type="EMBL" id="GJE73631.1"/>
    </source>
</evidence>
<dbReference type="Proteomes" id="UP001055093">
    <property type="component" value="Unassembled WGS sequence"/>
</dbReference>